<evidence type="ECO:0000256" key="9">
    <source>
        <dbReference type="ARBA" id="ARBA00022989"/>
    </source>
</evidence>
<dbReference type="PANTHER" id="PTHR30485:SF0">
    <property type="entry name" value="NI_FE-HYDROGENASE 1 B-TYPE CYTOCHROME SUBUNIT-RELATED"/>
    <property type="match status" value="1"/>
</dbReference>
<dbReference type="RefSeq" id="WP_116270080.1">
    <property type="nucleotide sequence ID" value="NZ_BGZJ01000001.1"/>
</dbReference>
<evidence type="ECO:0000256" key="5">
    <source>
        <dbReference type="ARBA" id="ARBA00022617"/>
    </source>
</evidence>
<evidence type="ECO:0000256" key="8">
    <source>
        <dbReference type="ARBA" id="ARBA00022982"/>
    </source>
</evidence>
<dbReference type="SUPFAM" id="SSF81342">
    <property type="entry name" value="Transmembrane di-heme cytochromes"/>
    <property type="match status" value="1"/>
</dbReference>
<feature type="transmembrane region" description="Helical" evidence="12">
    <location>
        <begin position="195"/>
        <end position="212"/>
    </location>
</feature>
<feature type="domain" description="Cytochrome b561 bacterial/Ni-hydrogenase" evidence="13">
    <location>
        <begin position="22"/>
        <end position="229"/>
    </location>
</feature>
<keyword evidence="9 12" id="KW-1133">Transmembrane helix</keyword>
<dbReference type="Gene3D" id="1.20.950.20">
    <property type="entry name" value="Transmembrane di-heme cytochromes, Chain C"/>
    <property type="match status" value="1"/>
</dbReference>
<keyword evidence="10" id="KW-0408">Iron</keyword>
<dbReference type="InterPro" id="IPR000516">
    <property type="entry name" value="Ni-dep_Hydgase_cyt-B"/>
</dbReference>
<evidence type="ECO:0000256" key="10">
    <source>
        <dbReference type="ARBA" id="ARBA00023004"/>
    </source>
</evidence>
<dbReference type="Pfam" id="PF01292">
    <property type="entry name" value="Ni_hydr_CYTB"/>
    <property type="match status" value="1"/>
</dbReference>
<keyword evidence="3" id="KW-0813">Transport</keyword>
<dbReference type="InterPro" id="IPR051542">
    <property type="entry name" value="Hydrogenase_cytochrome"/>
</dbReference>
<evidence type="ECO:0000256" key="6">
    <source>
        <dbReference type="ARBA" id="ARBA00022692"/>
    </source>
</evidence>
<sequence length="237" mass="27211">MKIDKVTYEVDLSDGDKRPIYVWEAPVRVWHWLMVITMFTMIVTGYLIGRPLEANLGNTWATFQFADIRMIHFIAGICFTGLFVYRIFWAFMGNRYAHQIFLPPFWSFKFLKGIWDQALYYLFIKKTSPEYAAHNPLAATAMFGFFVLGSFCIIITGLALYGQPYGAGSGWDIMTGWVFALFGDNAQAVRTFHHALMYVFTLFMVAHFYMAAREDIMGGATELSAITNGLRMFKHAK</sequence>
<evidence type="ECO:0000259" key="13">
    <source>
        <dbReference type="Pfam" id="PF01292"/>
    </source>
</evidence>
<keyword evidence="11 12" id="KW-0472">Membrane</keyword>
<accession>A0A401LGZ9</accession>
<keyword evidence="8" id="KW-0249">Electron transport</keyword>
<dbReference type="PRINTS" id="PR00161">
    <property type="entry name" value="NIHGNASECYTB"/>
</dbReference>
<evidence type="ECO:0000256" key="4">
    <source>
        <dbReference type="ARBA" id="ARBA00022475"/>
    </source>
</evidence>
<keyword evidence="6 12" id="KW-0812">Transmembrane</keyword>
<evidence type="ECO:0000313" key="15">
    <source>
        <dbReference type="Proteomes" id="UP000266091"/>
    </source>
</evidence>
<comment type="caution">
    <text evidence="14">The sequence shown here is derived from an EMBL/GenBank/DDBJ whole genome shotgun (WGS) entry which is preliminary data.</text>
</comment>
<reference evidence="14 15" key="1">
    <citation type="journal article" date="2018" name="Int. J. Syst. Evol. Microbiol.">
        <title>Mesosutterella multiformis gen. nov., sp. nov., a member of the family Sutterellaceae and Sutterella megalosphaeroides sp. nov., isolated from human faeces.</title>
        <authorList>
            <person name="Sakamoto M."/>
            <person name="Ikeyama N."/>
            <person name="Kunihiro T."/>
            <person name="Iino T."/>
            <person name="Yuki M."/>
            <person name="Ohkuma M."/>
        </authorList>
    </citation>
    <scope>NUCLEOTIDE SEQUENCE [LARGE SCALE GENOMIC DNA]</scope>
    <source>
        <strain evidence="14 15">4NBBH2</strain>
    </source>
</reference>
<dbReference type="GO" id="GO:0020037">
    <property type="term" value="F:heme binding"/>
    <property type="evidence" value="ECO:0007669"/>
    <property type="project" value="TreeGrafter"/>
</dbReference>
<dbReference type="AlphaFoldDB" id="A0A388SE95"/>
<dbReference type="GO" id="GO:0022904">
    <property type="term" value="P:respiratory electron transport chain"/>
    <property type="evidence" value="ECO:0007669"/>
    <property type="project" value="InterPro"/>
</dbReference>
<comment type="similarity">
    <text evidence="2">Belongs to the HupC/HyaC/HydC family.</text>
</comment>
<keyword evidence="4" id="KW-1003">Cell membrane</keyword>
<evidence type="ECO:0000256" key="11">
    <source>
        <dbReference type="ARBA" id="ARBA00023136"/>
    </source>
</evidence>
<proteinExistence type="inferred from homology"/>
<keyword evidence="7" id="KW-0479">Metal-binding</keyword>
<keyword evidence="15" id="KW-1185">Reference proteome</keyword>
<gene>
    <name evidence="14" type="ORF">MESMUL_11250</name>
</gene>
<keyword evidence="5" id="KW-0349">Heme</keyword>
<dbReference type="InterPro" id="IPR011577">
    <property type="entry name" value="Cyt_b561_bac/Ni-Hgenase"/>
</dbReference>
<evidence type="ECO:0000256" key="2">
    <source>
        <dbReference type="ARBA" id="ARBA00008622"/>
    </source>
</evidence>
<evidence type="ECO:0000256" key="1">
    <source>
        <dbReference type="ARBA" id="ARBA00004651"/>
    </source>
</evidence>
<dbReference type="PANTHER" id="PTHR30485">
    <property type="entry name" value="NI/FE-HYDROGENASE 1 B-TYPE CYTOCHROME SUBUNIT"/>
    <property type="match status" value="1"/>
</dbReference>
<dbReference type="OrthoDB" id="197262at2"/>
<name>A0A388SE95_9BURK</name>
<dbReference type="EMBL" id="BGZJ01000001">
    <property type="protein sequence ID" value="GBO93771.1"/>
    <property type="molecule type" value="Genomic_DNA"/>
</dbReference>
<evidence type="ECO:0000256" key="12">
    <source>
        <dbReference type="SAM" id="Phobius"/>
    </source>
</evidence>
<evidence type="ECO:0000256" key="7">
    <source>
        <dbReference type="ARBA" id="ARBA00022723"/>
    </source>
</evidence>
<dbReference type="GO" id="GO:0005506">
    <property type="term" value="F:iron ion binding"/>
    <property type="evidence" value="ECO:0007669"/>
    <property type="project" value="InterPro"/>
</dbReference>
<evidence type="ECO:0000313" key="14">
    <source>
        <dbReference type="EMBL" id="GBO93771.1"/>
    </source>
</evidence>
<dbReference type="GO" id="GO:0005886">
    <property type="term" value="C:plasma membrane"/>
    <property type="evidence" value="ECO:0007669"/>
    <property type="project" value="UniProtKB-SubCell"/>
</dbReference>
<dbReference type="GO" id="GO:0009055">
    <property type="term" value="F:electron transfer activity"/>
    <property type="evidence" value="ECO:0007669"/>
    <property type="project" value="InterPro"/>
</dbReference>
<comment type="subcellular location">
    <subcellularLocation>
        <location evidence="1">Cell membrane</location>
        <topology evidence="1">Multi-pass membrane protein</topology>
    </subcellularLocation>
</comment>
<accession>A0A388SE95</accession>
<evidence type="ECO:0000256" key="3">
    <source>
        <dbReference type="ARBA" id="ARBA00022448"/>
    </source>
</evidence>
<feature type="transmembrane region" description="Helical" evidence="12">
    <location>
        <begin position="136"/>
        <end position="159"/>
    </location>
</feature>
<feature type="transmembrane region" description="Helical" evidence="12">
    <location>
        <begin position="70"/>
        <end position="92"/>
    </location>
</feature>
<protein>
    <submittedName>
        <fullName evidence="14">Ni/Fe-hydrogenase, b-type cytochrome subunit</fullName>
    </submittedName>
</protein>
<dbReference type="Proteomes" id="UP000266091">
    <property type="component" value="Unassembled WGS sequence"/>
</dbReference>
<organism evidence="14 15">
    <name type="scientific">Mesosutterella multiformis</name>
    <dbReference type="NCBI Taxonomy" id="2259133"/>
    <lineage>
        <taxon>Bacteria</taxon>
        <taxon>Pseudomonadati</taxon>
        <taxon>Pseudomonadota</taxon>
        <taxon>Betaproteobacteria</taxon>
        <taxon>Burkholderiales</taxon>
        <taxon>Sutterellaceae</taxon>
        <taxon>Mesosutterella</taxon>
    </lineage>
</organism>
<dbReference type="InterPro" id="IPR016174">
    <property type="entry name" value="Di-haem_cyt_TM"/>
</dbReference>
<feature type="transmembrane region" description="Helical" evidence="12">
    <location>
        <begin position="29"/>
        <end position="49"/>
    </location>
</feature>
<dbReference type="NCBIfam" id="TIGR02125">
    <property type="entry name" value="CytB-hydogenase"/>
    <property type="match status" value="1"/>
</dbReference>